<dbReference type="InterPro" id="IPR027486">
    <property type="entry name" value="Ribosomal_uS10_dom"/>
</dbReference>
<evidence type="ECO:0000313" key="5">
    <source>
        <dbReference type="EMBL" id="AVM80924.1"/>
    </source>
</evidence>
<dbReference type="GO" id="GO:0003735">
    <property type="term" value="F:structural constituent of ribosome"/>
    <property type="evidence" value="ECO:0007669"/>
    <property type="project" value="InterPro"/>
</dbReference>
<evidence type="ECO:0000256" key="1">
    <source>
        <dbReference type="ARBA" id="ARBA00007102"/>
    </source>
</evidence>
<proteinExistence type="inferred from homology"/>
<evidence type="ECO:0000256" key="2">
    <source>
        <dbReference type="ARBA" id="ARBA00022980"/>
    </source>
</evidence>
<protein>
    <submittedName>
        <fullName evidence="5">Ribosomal protein S10</fullName>
    </submittedName>
</protein>
<dbReference type="AlphaFoldDB" id="A0A2P1G7K1"/>
<dbReference type="SMART" id="SM01403">
    <property type="entry name" value="Ribosomal_S10"/>
    <property type="match status" value="1"/>
</dbReference>
<dbReference type="Pfam" id="PF00338">
    <property type="entry name" value="Ribosomal_S10"/>
    <property type="match status" value="1"/>
</dbReference>
<dbReference type="PRINTS" id="PR00971">
    <property type="entry name" value="RIBOSOMALS10"/>
</dbReference>
<dbReference type="InterPro" id="IPR036838">
    <property type="entry name" value="Ribosomal_uS10_dom_sf"/>
</dbReference>
<gene>
    <name evidence="5" type="primary">rps10</name>
</gene>
<dbReference type="GO" id="GO:0005840">
    <property type="term" value="C:ribosome"/>
    <property type="evidence" value="ECO:0007669"/>
    <property type="project" value="UniProtKB-KW"/>
</dbReference>
<feature type="domain" description="Small ribosomal subunit protein uS10" evidence="4">
    <location>
        <begin position="24"/>
        <end position="122"/>
    </location>
</feature>
<evidence type="ECO:0000259" key="4">
    <source>
        <dbReference type="SMART" id="SM01403"/>
    </source>
</evidence>
<keyword evidence="2 5" id="KW-0689">Ribosomal protein</keyword>
<reference evidence="5" key="1">
    <citation type="journal article" date="2018" name="Sci. Rep.">
        <title>Genome sequencing of Prototheca zopfii genotypes 1 and 2 provides evidence of a severe reduction in organellar genomes.</title>
        <authorList>
            <person name="Severgnini M."/>
            <person name="Lazzari B."/>
            <person name="Capra E."/>
            <person name="Chessa S."/>
            <person name="Luini M."/>
            <person name="Bordoni R."/>
            <person name="Castiglioni B."/>
            <person name="Ricchi M."/>
            <person name="Cremonesi P."/>
        </authorList>
    </citation>
    <scope>NUCLEOTIDE SEQUENCE</scope>
    <source>
        <strain evidence="5">SAG 2063</strain>
    </source>
</reference>
<dbReference type="GO" id="GO:1990904">
    <property type="term" value="C:ribonucleoprotein complex"/>
    <property type="evidence" value="ECO:0007669"/>
    <property type="project" value="UniProtKB-KW"/>
</dbReference>
<name>A0A2P1G7K1_9CHLO</name>
<evidence type="ECO:0000256" key="3">
    <source>
        <dbReference type="ARBA" id="ARBA00023274"/>
    </source>
</evidence>
<dbReference type="EMBL" id="MF197533">
    <property type="protein sequence ID" value="AVM80924.1"/>
    <property type="molecule type" value="Genomic_DNA"/>
</dbReference>
<dbReference type="SUPFAM" id="SSF54999">
    <property type="entry name" value="Ribosomal protein S10"/>
    <property type="match status" value="1"/>
</dbReference>
<sequence length="127" mass="14962">MTQTTHLNDKQIVQQSNKYAYSVKVIGKTYDFKLLSFFINTIKIIATSFFNTKNISIIALPKRRKYMTVLRSPHIYKKSQEHFLLQTNKLAIYCFFKNQKTADLFHKTIQRITFPGIEISIESSYLQ</sequence>
<keyword evidence="5" id="KW-0496">Mitochondrion</keyword>
<dbReference type="GO" id="GO:0006412">
    <property type="term" value="P:translation"/>
    <property type="evidence" value="ECO:0007669"/>
    <property type="project" value="InterPro"/>
</dbReference>
<accession>A0A2P1G7K1</accession>
<comment type="similarity">
    <text evidence="1">Belongs to the universal ribosomal protein uS10 family.</text>
</comment>
<geneLocation type="mitochondrion" evidence="5"/>
<organism evidence="5">
    <name type="scientific">Prototheca zopfii</name>
    <dbReference type="NCBI Taxonomy" id="3112"/>
    <lineage>
        <taxon>Eukaryota</taxon>
        <taxon>Viridiplantae</taxon>
        <taxon>Chlorophyta</taxon>
        <taxon>core chlorophytes</taxon>
        <taxon>Trebouxiophyceae</taxon>
        <taxon>Chlorellales</taxon>
        <taxon>Chlorellaceae</taxon>
        <taxon>Prototheca</taxon>
    </lineage>
</organism>
<dbReference type="InterPro" id="IPR001848">
    <property type="entry name" value="Ribosomal_uS10"/>
</dbReference>
<dbReference type="Gene3D" id="3.30.70.600">
    <property type="entry name" value="Ribosomal protein S10 domain"/>
    <property type="match status" value="1"/>
</dbReference>
<keyword evidence="3" id="KW-0687">Ribonucleoprotein</keyword>